<accession>A0A151SW48</accession>
<keyword evidence="3" id="KW-1185">Reference proteome</keyword>
<dbReference type="SUPFAM" id="SSF56672">
    <property type="entry name" value="DNA/RNA polymerases"/>
    <property type="match status" value="1"/>
</dbReference>
<proteinExistence type="predicted"/>
<sequence>MQIPQGYTHHILPTSCAPLVCKLHKSIYGLKQASRSWFNKFSTTLTSQGFNQSKYDYTLFTQGTNSTFIVILVYVDDIVIASPNLAAITSVKDMLHRHFKLKDLGDLKFFLGLELSKSKSGIFMCQRHCTLSILEDCGMLACKPSAVPMEASLKLHAESGTTLSDPGAYRRLIGRLLYLTISKPDISYTVHKLSQFVSDPHSSHMDAAHMLLRYLKHTAGQGILFKSNSDTKLHAYVDADWGSYIDSKRSTTGFCVFFGNSLVSWKAKWQNAVSKSSAEAEYRSLASVSAELTWLRNLLTDFNIHIPYAIVYCDNQAAIHIASNPTYHERTKHLEIDLHYVREQVDKGALKLISVRKHHQLADIFTKSLPRTAFLNILSKLGVENIFLPS</sequence>
<dbReference type="Proteomes" id="UP000075243">
    <property type="component" value="Chromosome 10"/>
</dbReference>
<dbReference type="Pfam" id="PF07727">
    <property type="entry name" value="RVT_2"/>
    <property type="match status" value="1"/>
</dbReference>
<dbReference type="InterPro" id="IPR043502">
    <property type="entry name" value="DNA/RNA_pol_sf"/>
</dbReference>
<dbReference type="CDD" id="cd09272">
    <property type="entry name" value="RNase_HI_RT_Ty1"/>
    <property type="match status" value="1"/>
</dbReference>
<gene>
    <name evidence="2" type="ORF">KK1_014444</name>
</gene>
<feature type="domain" description="Reverse transcriptase Ty1/copia-type" evidence="1">
    <location>
        <begin position="20"/>
        <end position="150"/>
    </location>
</feature>
<dbReference type="Gramene" id="C.cajan_14021.t">
    <property type="protein sequence ID" value="C.cajan_14021.t.cds1"/>
    <property type="gene ID" value="C.cajan_14021"/>
</dbReference>
<dbReference type="PANTHER" id="PTHR11439:SF470">
    <property type="entry name" value="CYSTEINE-RICH RLK (RECEPTOR-LIKE PROTEIN KINASE) 8"/>
    <property type="match status" value="1"/>
</dbReference>
<dbReference type="AlphaFoldDB" id="A0A151SW48"/>
<evidence type="ECO:0000313" key="2">
    <source>
        <dbReference type="EMBL" id="KYP59019.1"/>
    </source>
</evidence>
<organism evidence="2 3">
    <name type="scientific">Cajanus cajan</name>
    <name type="common">Pigeon pea</name>
    <name type="synonym">Cajanus indicus</name>
    <dbReference type="NCBI Taxonomy" id="3821"/>
    <lineage>
        <taxon>Eukaryota</taxon>
        <taxon>Viridiplantae</taxon>
        <taxon>Streptophyta</taxon>
        <taxon>Embryophyta</taxon>
        <taxon>Tracheophyta</taxon>
        <taxon>Spermatophyta</taxon>
        <taxon>Magnoliopsida</taxon>
        <taxon>eudicotyledons</taxon>
        <taxon>Gunneridae</taxon>
        <taxon>Pentapetalae</taxon>
        <taxon>rosids</taxon>
        <taxon>fabids</taxon>
        <taxon>Fabales</taxon>
        <taxon>Fabaceae</taxon>
        <taxon>Papilionoideae</taxon>
        <taxon>50 kb inversion clade</taxon>
        <taxon>NPAAA clade</taxon>
        <taxon>indigoferoid/millettioid clade</taxon>
        <taxon>Phaseoleae</taxon>
        <taxon>Cajanus</taxon>
    </lineage>
</organism>
<dbReference type="InterPro" id="IPR013103">
    <property type="entry name" value="RVT_2"/>
</dbReference>
<protein>
    <submittedName>
        <fullName evidence="2">Retrovirus-related Pol polyprotein from transposon TNT 1-94</fullName>
    </submittedName>
</protein>
<reference evidence="2 3" key="1">
    <citation type="journal article" date="2012" name="Nat. Biotechnol.">
        <title>Draft genome sequence of pigeonpea (Cajanus cajan), an orphan legume crop of resource-poor farmers.</title>
        <authorList>
            <person name="Varshney R.K."/>
            <person name="Chen W."/>
            <person name="Li Y."/>
            <person name="Bharti A.K."/>
            <person name="Saxena R.K."/>
            <person name="Schlueter J.A."/>
            <person name="Donoghue M.T."/>
            <person name="Azam S."/>
            <person name="Fan G."/>
            <person name="Whaley A.M."/>
            <person name="Farmer A.D."/>
            <person name="Sheridan J."/>
            <person name="Iwata A."/>
            <person name="Tuteja R."/>
            <person name="Penmetsa R.V."/>
            <person name="Wu W."/>
            <person name="Upadhyaya H.D."/>
            <person name="Yang S.P."/>
            <person name="Shah T."/>
            <person name="Saxena K.B."/>
            <person name="Michael T."/>
            <person name="McCombie W.R."/>
            <person name="Yang B."/>
            <person name="Zhang G."/>
            <person name="Yang H."/>
            <person name="Wang J."/>
            <person name="Spillane C."/>
            <person name="Cook D.R."/>
            <person name="May G.D."/>
            <person name="Xu X."/>
            <person name="Jackson S.A."/>
        </authorList>
    </citation>
    <scope>NUCLEOTIDE SEQUENCE [LARGE SCALE GENOMIC DNA]</scope>
    <source>
        <strain evidence="3">cv. Asha</strain>
    </source>
</reference>
<evidence type="ECO:0000313" key="3">
    <source>
        <dbReference type="Proteomes" id="UP000075243"/>
    </source>
</evidence>
<evidence type="ECO:0000259" key="1">
    <source>
        <dbReference type="Pfam" id="PF07727"/>
    </source>
</evidence>
<name>A0A151SW48_CAJCA</name>
<dbReference type="EMBL" id="CM003612">
    <property type="protein sequence ID" value="KYP59019.1"/>
    <property type="molecule type" value="Genomic_DNA"/>
</dbReference>
<dbReference type="PANTHER" id="PTHR11439">
    <property type="entry name" value="GAG-POL-RELATED RETROTRANSPOSON"/>
    <property type="match status" value="1"/>
</dbReference>